<dbReference type="EMBL" id="AJWY01005434">
    <property type="protein sequence ID" value="EKC69631.1"/>
    <property type="molecule type" value="Genomic_DNA"/>
</dbReference>
<organism evidence="1">
    <name type="scientific">human gut metagenome</name>
    <dbReference type="NCBI Taxonomy" id="408170"/>
    <lineage>
        <taxon>unclassified sequences</taxon>
        <taxon>metagenomes</taxon>
        <taxon>organismal metagenomes</taxon>
    </lineage>
</organism>
<evidence type="ECO:0000313" key="1">
    <source>
        <dbReference type="EMBL" id="EKC69631.1"/>
    </source>
</evidence>
<feature type="non-terminal residue" evidence="1">
    <location>
        <position position="1"/>
    </location>
</feature>
<reference evidence="1" key="1">
    <citation type="journal article" date="2013" name="Environ. Microbiol.">
        <title>Microbiota from the distal guts of lean and obese adolescents exhibit partial functional redundancy besides clear differences in community structure.</title>
        <authorList>
            <person name="Ferrer M."/>
            <person name="Ruiz A."/>
            <person name="Lanza F."/>
            <person name="Haange S.B."/>
            <person name="Oberbach A."/>
            <person name="Till H."/>
            <person name="Bargiela R."/>
            <person name="Campoy C."/>
            <person name="Segura M.T."/>
            <person name="Richter M."/>
            <person name="von Bergen M."/>
            <person name="Seifert J."/>
            <person name="Suarez A."/>
        </authorList>
    </citation>
    <scope>NUCLEOTIDE SEQUENCE</scope>
</reference>
<name>K1UDQ8_9ZZZZ</name>
<gene>
    <name evidence="1" type="ORF">LEA_08188</name>
</gene>
<comment type="caution">
    <text evidence="1">The sequence shown here is derived from an EMBL/GenBank/DDBJ whole genome shotgun (WGS) entry which is preliminary data.</text>
</comment>
<proteinExistence type="predicted"/>
<dbReference type="AlphaFoldDB" id="K1UDQ8"/>
<accession>K1UDQ8</accession>
<protein>
    <submittedName>
        <fullName evidence="1">Uncharacterized protein</fullName>
    </submittedName>
</protein>
<sequence length="76" mass="8795">YKNKMYLGGVYTEIGKAKYDYFLYIGPPDHDISRLSADSRIIDSSGRGFTVDHCETVYYKNTPFYIWAIVRETNGI</sequence>